<protein>
    <recommendedName>
        <fullName evidence="2">Cyclin-like domain-containing protein</fullName>
    </recommendedName>
</protein>
<organism evidence="3 4">
    <name type="scientific">Polyrhizophydium stewartii</name>
    <dbReference type="NCBI Taxonomy" id="2732419"/>
    <lineage>
        <taxon>Eukaryota</taxon>
        <taxon>Fungi</taxon>
        <taxon>Fungi incertae sedis</taxon>
        <taxon>Chytridiomycota</taxon>
        <taxon>Chytridiomycota incertae sedis</taxon>
        <taxon>Chytridiomycetes</taxon>
        <taxon>Rhizophydiales</taxon>
        <taxon>Rhizophydiales incertae sedis</taxon>
        <taxon>Polyrhizophydium</taxon>
    </lineage>
</organism>
<reference evidence="3 4" key="1">
    <citation type="submission" date="2023-09" db="EMBL/GenBank/DDBJ databases">
        <title>Pangenome analysis of Batrachochytrium dendrobatidis and related Chytrids.</title>
        <authorList>
            <person name="Yacoub M.N."/>
            <person name="Stajich J.E."/>
            <person name="James T.Y."/>
        </authorList>
    </citation>
    <scope>NUCLEOTIDE SEQUENCE [LARGE SCALE GENOMIC DNA]</scope>
    <source>
        <strain evidence="3 4">JEL0888</strain>
    </source>
</reference>
<dbReference type="Gene3D" id="1.10.472.10">
    <property type="entry name" value="Cyclin-like"/>
    <property type="match status" value="2"/>
</dbReference>
<evidence type="ECO:0000259" key="2">
    <source>
        <dbReference type="SMART" id="SM00385"/>
    </source>
</evidence>
<proteinExistence type="inferred from homology"/>
<evidence type="ECO:0000256" key="1">
    <source>
        <dbReference type="RuleBase" id="RU000383"/>
    </source>
</evidence>
<evidence type="ECO:0000313" key="3">
    <source>
        <dbReference type="EMBL" id="KAL2911895.1"/>
    </source>
</evidence>
<dbReference type="InterPro" id="IPR036915">
    <property type="entry name" value="Cyclin-like_sf"/>
</dbReference>
<comment type="caution">
    <text evidence="3">The sequence shown here is derived from an EMBL/GenBank/DDBJ whole genome shotgun (WGS) entry which is preliminary data.</text>
</comment>
<gene>
    <name evidence="3" type="ORF">HK105_208615</name>
</gene>
<dbReference type="Pfam" id="PF00134">
    <property type="entry name" value="Cyclin_N"/>
    <property type="match status" value="1"/>
</dbReference>
<dbReference type="SUPFAM" id="SSF47954">
    <property type="entry name" value="Cyclin-like"/>
    <property type="match status" value="2"/>
</dbReference>
<dbReference type="PIRSF" id="PIRSF028758">
    <property type="entry name" value="Cyclin, C/H/G types"/>
    <property type="match status" value="1"/>
</dbReference>
<dbReference type="SMART" id="SM00385">
    <property type="entry name" value="CYCLIN"/>
    <property type="match status" value="2"/>
</dbReference>
<comment type="similarity">
    <text evidence="1">Belongs to the cyclin family.</text>
</comment>
<dbReference type="PANTHER" id="PTHR10026">
    <property type="entry name" value="CYCLIN"/>
    <property type="match status" value="1"/>
</dbReference>
<accession>A0ABR4MX97</accession>
<name>A0ABR4MX97_9FUNG</name>
<sequence>MLDHSPSISEGLTPDKERSKRTKGCTFITLVGTSLRIPQTTIATACILFHRFYLRNSILVYNYHDIGGTCLFIACKIEETPKSLRELIATCARKAHKDDSLAMDESSKEFFRWRETIIYHEGIVLMSLCYDLDVEKPYDSLMEMLSKTPDKKLLQTAWCIINDSLRTTVCVRFPARVIALAALLLATRLIASAPPSQVSKELEANSEPIKEIITEITDLYTAFGVEVGPAAAANLSKSLGPC</sequence>
<dbReference type="InterPro" id="IPR006671">
    <property type="entry name" value="Cyclin_N"/>
</dbReference>
<dbReference type="InterPro" id="IPR043198">
    <property type="entry name" value="Cyclin/Ssn8"/>
</dbReference>
<evidence type="ECO:0000313" key="4">
    <source>
        <dbReference type="Proteomes" id="UP001527925"/>
    </source>
</evidence>
<dbReference type="Proteomes" id="UP001527925">
    <property type="component" value="Unassembled WGS sequence"/>
</dbReference>
<keyword evidence="1" id="KW-0195">Cyclin</keyword>
<keyword evidence="4" id="KW-1185">Reference proteome</keyword>
<feature type="domain" description="Cyclin-like" evidence="2">
    <location>
        <begin position="139"/>
        <end position="221"/>
    </location>
</feature>
<feature type="domain" description="Cyclin-like" evidence="2">
    <location>
        <begin position="26"/>
        <end position="126"/>
    </location>
</feature>
<dbReference type="EMBL" id="JADGIZ020000084">
    <property type="protein sequence ID" value="KAL2911895.1"/>
    <property type="molecule type" value="Genomic_DNA"/>
</dbReference>
<dbReference type="InterPro" id="IPR013763">
    <property type="entry name" value="Cyclin-like_dom"/>
</dbReference>